<evidence type="ECO:0000256" key="4">
    <source>
        <dbReference type="ARBA" id="ARBA00023054"/>
    </source>
</evidence>
<dbReference type="Proteomes" id="UP000002640">
    <property type="component" value="Unassembled WGS sequence"/>
</dbReference>
<dbReference type="InParanoid" id="G4YVG1"/>
<dbReference type="InterPro" id="IPR013180">
    <property type="entry name" value="CTNNBL1_N"/>
</dbReference>
<keyword evidence="7" id="KW-0732">Signal</keyword>
<feature type="region of interest" description="Disordered" evidence="6">
    <location>
        <begin position="312"/>
        <end position="334"/>
    </location>
</feature>
<keyword evidence="3" id="KW-0677">Repeat</keyword>
<dbReference type="OMA" id="TDWREQE"/>
<dbReference type="AlphaFoldDB" id="G4YVG1"/>
<dbReference type="GO" id="GO:0005681">
    <property type="term" value="C:spliceosomal complex"/>
    <property type="evidence" value="ECO:0007669"/>
    <property type="project" value="TreeGrafter"/>
</dbReference>
<evidence type="ECO:0000256" key="1">
    <source>
        <dbReference type="ARBA" id="ARBA00004123"/>
    </source>
</evidence>
<evidence type="ECO:0000313" key="9">
    <source>
        <dbReference type="EMBL" id="EGZ25524.1"/>
    </source>
</evidence>
<dbReference type="STRING" id="1094619.G4YVG1"/>
<protein>
    <recommendedName>
        <fullName evidence="8">Beta-catenin-like protein 1 N-terminal domain-containing protein</fullName>
    </recommendedName>
</protein>
<dbReference type="PANTHER" id="PTHR14978">
    <property type="entry name" value="BETA-CATENIN-LIKE PROTEIN 1 NUCLEAR ASSOCIATED PROTEIN"/>
    <property type="match status" value="1"/>
</dbReference>
<dbReference type="InterPro" id="IPR039678">
    <property type="entry name" value="CTNNBL1"/>
</dbReference>
<keyword evidence="10" id="KW-1185">Reference proteome</keyword>
<evidence type="ECO:0000256" key="2">
    <source>
        <dbReference type="ARBA" id="ARBA00022553"/>
    </source>
</evidence>
<evidence type="ECO:0000256" key="6">
    <source>
        <dbReference type="SAM" id="MobiDB-lite"/>
    </source>
</evidence>
<feature type="compositionally biased region" description="Basic and acidic residues" evidence="6">
    <location>
        <begin position="628"/>
        <end position="652"/>
    </location>
</feature>
<dbReference type="SMART" id="SM01156">
    <property type="entry name" value="DUF1716"/>
    <property type="match status" value="1"/>
</dbReference>
<evidence type="ECO:0000256" key="7">
    <source>
        <dbReference type="SAM" id="SignalP"/>
    </source>
</evidence>
<dbReference type="EMBL" id="JH159152">
    <property type="protein sequence ID" value="EGZ25524.1"/>
    <property type="molecule type" value="Genomic_DNA"/>
</dbReference>
<dbReference type="GeneID" id="20638914"/>
<gene>
    <name evidence="9" type="ORF">PHYSODRAFT_257869</name>
</gene>
<feature type="chain" id="PRO_5003471544" description="Beta-catenin-like protein 1 N-terminal domain-containing protein" evidence="7">
    <location>
        <begin position="20"/>
        <end position="652"/>
    </location>
</feature>
<dbReference type="InterPro" id="IPR016024">
    <property type="entry name" value="ARM-type_fold"/>
</dbReference>
<evidence type="ECO:0000256" key="5">
    <source>
        <dbReference type="ARBA" id="ARBA00023242"/>
    </source>
</evidence>
<evidence type="ECO:0000256" key="3">
    <source>
        <dbReference type="ARBA" id="ARBA00022737"/>
    </source>
</evidence>
<accession>G4YVG1</accession>
<dbReference type="PANTHER" id="PTHR14978:SF0">
    <property type="entry name" value="BETA-CATENIN-LIKE PROTEIN 1"/>
    <property type="match status" value="1"/>
</dbReference>
<dbReference type="InterPro" id="IPR011989">
    <property type="entry name" value="ARM-like"/>
</dbReference>
<keyword evidence="5" id="KW-0539">Nucleus</keyword>
<dbReference type="SMR" id="G4YVG1"/>
<dbReference type="KEGG" id="psoj:PHYSODRAFT_257869"/>
<feature type="region of interest" description="Disordered" evidence="6">
    <location>
        <begin position="622"/>
        <end position="652"/>
    </location>
</feature>
<comment type="subcellular location">
    <subcellularLocation>
        <location evidence="1">Nucleus</location>
    </subcellularLocation>
</comment>
<proteinExistence type="predicted"/>
<dbReference type="FunCoup" id="G4YVG1">
    <property type="interactions" value="538"/>
</dbReference>
<sequence>MCMMCLLFFSQSQLVGTLSADVGTVMVWSNTGYPITTKPSPRYMESHFERVLAAEAAPKRAAASPPSAPAAKRSRPSAAASSAEISALVDGAEAQEGDALDARALKSMANSLQKRVRRNALAREKHADEPQKFLESELALDAEIARWKQLAAKPELFAAMTELQVPRALLGLLGHANLDIRLAVLSLLAELTDVDDAAESLEPAARLATHLVDEKLLPLLVSNLYELAAAVDGSEKQQADEEAAGIYHSLQILENLADLQPPGCAQVAEHTAILPFLLQQVAPARAFSENKLYASEILSILLQAGKEPREKFVSWRGQERPKEENRKEKDENQDAKVDLMDDLLQALAPYRKKDPATEEEEELVGNLVNALCSVLLVPEAQKQFRRLEGLELLLRFTKDRQRFVFSGALRVMDHALMGNARNCERLIEIGGLRSVFSVFMGRHGKYKSAGATKASKSSDRAKEEENAVSLVTSLCSWVGEKAPADCYDRLHAKFVENDMEKVDRLVDLFAKYHERVGRSNEEDDEDEDEDSKYLRRLDAGLFVLERIAFVVAHLCRFSKKLKAYVMIKFHERSIESDSLTIILREQLHVLEAEEKDGDEAKGENVDEGRQAQKAQLRALLETLQAEAAPREDGQAASSDNDKPKMENGYKEE</sequence>
<keyword evidence="2" id="KW-0597">Phosphoprotein</keyword>
<organism evidence="9 10">
    <name type="scientific">Phytophthora sojae (strain P6497)</name>
    <name type="common">Soybean stem and root rot agent</name>
    <name type="synonym">Phytophthora megasperma f. sp. glycines</name>
    <dbReference type="NCBI Taxonomy" id="1094619"/>
    <lineage>
        <taxon>Eukaryota</taxon>
        <taxon>Sar</taxon>
        <taxon>Stramenopiles</taxon>
        <taxon>Oomycota</taxon>
        <taxon>Peronosporomycetes</taxon>
        <taxon>Peronosporales</taxon>
        <taxon>Peronosporaceae</taxon>
        <taxon>Phytophthora</taxon>
    </lineage>
</organism>
<dbReference type="RefSeq" id="XP_009520812.1">
    <property type="nucleotide sequence ID" value="XM_009522517.1"/>
</dbReference>
<evidence type="ECO:0000259" key="8">
    <source>
        <dbReference type="SMART" id="SM01156"/>
    </source>
</evidence>
<evidence type="ECO:0000313" key="10">
    <source>
        <dbReference type="Proteomes" id="UP000002640"/>
    </source>
</evidence>
<dbReference type="Gene3D" id="1.25.10.10">
    <property type="entry name" value="Leucine-rich Repeat Variant"/>
    <property type="match status" value="1"/>
</dbReference>
<keyword evidence="4" id="KW-0175">Coiled coil</keyword>
<name>G4YVG1_PHYSP</name>
<dbReference type="Pfam" id="PF08216">
    <property type="entry name" value="CTNNBL"/>
    <property type="match status" value="1"/>
</dbReference>
<dbReference type="SUPFAM" id="SSF48371">
    <property type="entry name" value="ARM repeat"/>
    <property type="match status" value="1"/>
</dbReference>
<reference evidence="9 10" key="1">
    <citation type="journal article" date="2006" name="Science">
        <title>Phytophthora genome sequences uncover evolutionary origins and mechanisms of pathogenesis.</title>
        <authorList>
            <person name="Tyler B.M."/>
            <person name="Tripathy S."/>
            <person name="Zhang X."/>
            <person name="Dehal P."/>
            <person name="Jiang R.H."/>
            <person name="Aerts A."/>
            <person name="Arredondo F.D."/>
            <person name="Baxter L."/>
            <person name="Bensasson D."/>
            <person name="Beynon J.L."/>
            <person name="Chapman J."/>
            <person name="Damasceno C.M."/>
            <person name="Dorrance A.E."/>
            <person name="Dou D."/>
            <person name="Dickerman A.W."/>
            <person name="Dubchak I.L."/>
            <person name="Garbelotto M."/>
            <person name="Gijzen M."/>
            <person name="Gordon S.G."/>
            <person name="Govers F."/>
            <person name="Grunwald N.J."/>
            <person name="Huang W."/>
            <person name="Ivors K.L."/>
            <person name="Jones R.W."/>
            <person name="Kamoun S."/>
            <person name="Krampis K."/>
            <person name="Lamour K.H."/>
            <person name="Lee M.K."/>
            <person name="McDonald W.H."/>
            <person name="Medina M."/>
            <person name="Meijer H.J."/>
            <person name="Nordberg E.K."/>
            <person name="Maclean D.J."/>
            <person name="Ospina-Giraldo M.D."/>
            <person name="Morris P.F."/>
            <person name="Phuntumart V."/>
            <person name="Putnam N.H."/>
            <person name="Rash S."/>
            <person name="Rose J.K."/>
            <person name="Sakihama Y."/>
            <person name="Salamov A.A."/>
            <person name="Savidor A."/>
            <person name="Scheuring C.F."/>
            <person name="Smith B.M."/>
            <person name="Sobral B.W."/>
            <person name="Terry A."/>
            <person name="Torto-Alalibo T.A."/>
            <person name="Win J."/>
            <person name="Xu Z."/>
            <person name="Zhang H."/>
            <person name="Grigoriev I.V."/>
            <person name="Rokhsar D.S."/>
            <person name="Boore J.L."/>
        </authorList>
    </citation>
    <scope>NUCLEOTIDE SEQUENCE [LARGE SCALE GENOMIC DNA]</scope>
    <source>
        <strain evidence="9 10">P6497</strain>
    </source>
</reference>
<feature type="signal peptide" evidence="7">
    <location>
        <begin position="1"/>
        <end position="19"/>
    </location>
</feature>
<feature type="domain" description="Beta-catenin-like protein 1 N-terminal" evidence="8">
    <location>
        <begin position="78"/>
        <end position="185"/>
    </location>
</feature>